<name>A0A4R2KHW5_9RHOB</name>
<comment type="caution">
    <text evidence="2">The sequence shown here is derived from an EMBL/GenBank/DDBJ whole genome shotgun (WGS) entry which is preliminary data.</text>
</comment>
<dbReference type="Gene3D" id="3.10.450.40">
    <property type="match status" value="1"/>
</dbReference>
<dbReference type="Pfam" id="PF04965">
    <property type="entry name" value="GPW_gp25"/>
    <property type="match status" value="1"/>
</dbReference>
<dbReference type="AlphaFoldDB" id="A0A4R2KHW5"/>
<proteinExistence type="predicted"/>
<feature type="domain" description="IraD/Gp25-like" evidence="1">
    <location>
        <begin position="23"/>
        <end position="110"/>
    </location>
</feature>
<gene>
    <name evidence="2" type="ORF">EV655_11151</name>
</gene>
<sequence length="128" mass="14072">MSGRHLSFPFTIGEDGRPRTPADLSDHVRGEVIQLLLTDPGERPFLPRFGGGLKRLVFEANSEVTAGLARARLSKALSFYLGERLVVRELVTDATDTTLSVDLVYELADTSETRRLRFEHGISGSGDV</sequence>
<evidence type="ECO:0000313" key="3">
    <source>
        <dbReference type="Proteomes" id="UP000295142"/>
    </source>
</evidence>
<evidence type="ECO:0000313" key="2">
    <source>
        <dbReference type="EMBL" id="TCO70109.1"/>
    </source>
</evidence>
<dbReference type="OrthoDB" id="9802846at2"/>
<evidence type="ECO:0000259" key="1">
    <source>
        <dbReference type="Pfam" id="PF04965"/>
    </source>
</evidence>
<dbReference type="EMBL" id="SLWW01000011">
    <property type="protein sequence ID" value="TCO70109.1"/>
    <property type="molecule type" value="Genomic_DNA"/>
</dbReference>
<keyword evidence="3" id="KW-1185">Reference proteome</keyword>
<reference evidence="2 3" key="1">
    <citation type="submission" date="2019-03" db="EMBL/GenBank/DDBJ databases">
        <title>Genomic Encyclopedia of Type Strains, Phase IV (KMG-IV): sequencing the most valuable type-strain genomes for metagenomic binning, comparative biology and taxonomic classification.</title>
        <authorList>
            <person name="Goeker M."/>
        </authorList>
    </citation>
    <scope>NUCLEOTIDE SEQUENCE [LARGE SCALE GENOMIC DNA]</scope>
    <source>
        <strain evidence="2 3">DSM 4868</strain>
    </source>
</reference>
<organism evidence="2 3">
    <name type="scientific">Rhodovulum euryhalinum</name>
    <dbReference type="NCBI Taxonomy" id="35805"/>
    <lineage>
        <taxon>Bacteria</taxon>
        <taxon>Pseudomonadati</taxon>
        <taxon>Pseudomonadota</taxon>
        <taxon>Alphaproteobacteria</taxon>
        <taxon>Rhodobacterales</taxon>
        <taxon>Paracoccaceae</taxon>
        <taxon>Rhodovulum</taxon>
    </lineage>
</organism>
<dbReference type="Proteomes" id="UP000295142">
    <property type="component" value="Unassembled WGS sequence"/>
</dbReference>
<dbReference type="InterPro" id="IPR007048">
    <property type="entry name" value="IraD/Gp25-like"/>
</dbReference>
<dbReference type="SUPFAM" id="SSF160719">
    <property type="entry name" value="gpW/gp25-like"/>
    <property type="match status" value="1"/>
</dbReference>
<protein>
    <recommendedName>
        <fullName evidence="1">IraD/Gp25-like domain-containing protein</fullName>
    </recommendedName>
</protein>
<accession>A0A4R2KHW5</accession>
<dbReference type="RefSeq" id="WP_132545767.1">
    <property type="nucleotide sequence ID" value="NZ_SLWW01000011.1"/>
</dbReference>